<keyword evidence="12" id="KW-1185">Reference proteome</keyword>
<evidence type="ECO:0000256" key="5">
    <source>
        <dbReference type="ARBA" id="ARBA00022970"/>
    </source>
</evidence>
<organism evidence="11 12">
    <name type="scientific">Coprinopsis marcescibilis</name>
    <name type="common">Agaric fungus</name>
    <name type="synonym">Psathyrella marcescibilis</name>
    <dbReference type="NCBI Taxonomy" id="230819"/>
    <lineage>
        <taxon>Eukaryota</taxon>
        <taxon>Fungi</taxon>
        <taxon>Dikarya</taxon>
        <taxon>Basidiomycota</taxon>
        <taxon>Agaricomycotina</taxon>
        <taxon>Agaricomycetes</taxon>
        <taxon>Agaricomycetidae</taxon>
        <taxon>Agaricales</taxon>
        <taxon>Agaricineae</taxon>
        <taxon>Psathyrellaceae</taxon>
        <taxon>Coprinopsis</taxon>
    </lineage>
</organism>
<evidence type="ECO:0000313" key="12">
    <source>
        <dbReference type="Proteomes" id="UP000307440"/>
    </source>
</evidence>
<accession>A0A5C3LCM4</accession>
<dbReference type="STRING" id="230819.A0A5C3LCM4"/>
<dbReference type="GO" id="GO:0005774">
    <property type="term" value="C:vacuolar membrane"/>
    <property type="evidence" value="ECO:0007669"/>
    <property type="project" value="TreeGrafter"/>
</dbReference>
<evidence type="ECO:0000256" key="3">
    <source>
        <dbReference type="ARBA" id="ARBA00022448"/>
    </source>
</evidence>
<dbReference type="GO" id="GO:0015179">
    <property type="term" value="F:L-amino acid transmembrane transporter activity"/>
    <property type="evidence" value="ECO:0007669"/>
    <property type="project" value="TreeGrafter"/>
</dbReference>
<dbReference type="PANTHER" id="PTHR22950:SF692">
    <property type="entry name" value="TRANSMEMBRANE AMINO ACID TRANSPORTER FAMILY PROTEIN"/>
    <property type="match status" value="1"/>
</dbReference>
<comment type="subcellular location">
    <subcellularLocation>
        <location evidence="1">Membrane</location>
        <topology evidence="1">Multi-pass membrane protein</topology>
    </subcellularLocation>
</comment>
<dbReference type="PANTHER" id="PTHR22950">
    <property type="entry name" value="AMINO ACID TRANSPORTER"/>
    <property type="match status" value="1"/>
</dbReference>
<name>A0A5C3LCM4_COPMA</name>
<evidence type="ECO:0000256" key="1">
    <source>
        <dbReference type="ARBA" id="ARBA00004141"/>
    </source>
</evidence>
<gene>
    <name evidence="11" type="ORF">FA15DRAFT_662607</name>
</gene>
<keyword evidence="6 9" id="KW-1133">Transmembrane helix</keyword>
<feature type="transmembrane region" description="Helical" evidence="9">
    <location>
        <begin position="550"/>
        <end position="572"/>
    </location>
</feature>
<keyword evidence="5" id="KW-0029">Amino-acid transport</keyword>
<reference evidence="11 12" key="1">
    <citation type="journal article" date="2019" name="Nat. Ecol. Evol.">
        <title>Megaphylogeny resolves global patterns of mushroom evolution.</title>
        <authorList>
            <person name="Varga T."/>
            <person name="Krizsan K."/>
            <person name="Foldi C."/>
            <person name="Dima B."/>
            <person name="Sanchez-Garcia M."/>
            <person name="Sanchez-Ramirez S."/>
            <person name="Szollosi G.J."/>
            <person name="Szarkandi J.G."/>
            <person name="Papp V."/>
            <person name="Albert L."/>
            <person name="Andreopoulos W."/>
            <person name="Angelini C."/>
            <person name="Antonin V."/>
            <person name="Barry K.W."/>
            <person name="Bougher N.L."/>
            <person name="Buchanan P."/>
            <person name="Buyck B."/>
            <person name="Bense V."/>
            <person name="Catcheside P."/>
            <person name="Chovatia M."/>
            <person name="Cooper J."/>
            <person name="Damon W."/>
            <person name="Desjardin D."/>
            <person name="Finy P."/>
            <person name="Geml J."/>
            <person name="Haridas S."/>
            <person name="Hughes K."/>
            <person name="Justo A."/>
            <person name="Karasinski D."/>
            <person name="Kautmanova I."/>
            <person name="Kiss B."/>
            <person name="Kocsube S."/>
            <person name="Kotiranta H."/>
            <person name="LaButti K.M."/>
            <person name="Lechner B.E."/>
            <person name="Liimatainen K."/>
            <person name="Lipzen A."/>
            <person name="Lukacs Z."/>
            <person name="Mihaltcheva S."/>
            <person name="Morgado L.N."/>
            <person name="Niskanen T."/>
            <person name="Noordeloos M.E."/>
            <person name="Ohm R.A."/>
            <person name="Ortiz-Santana B."/>
            <person name="Ovrebo C."/>
            <person name="Racz N."/>
            <person name="Riley R."/>
            <person name="Savchenko A."/>
            <person name="Shiryaev A."/>
            <person name="Soop K."/>
            <person name="Spirin V."/>
            <person name="Szebenyi C."/>
            <person name="Tomsovsky M."/>
            <person name="Tulloss R.E."/>
            <person name="Uehling J."/>
            <person name="Grigoriev I.V."/>
            <person name="Vagvolgyi C."/>
            <person name="Papp T."/>
            <person name="Martin F.M."/>
            <person name="Miettinen O."/>
            <person name="Hibbett D.S."/>
            <person name="Nagy L.G."/>
        </authorList>
    </citation>
    <scope>NUCLEOTIDE SEQUENCE [LARGE SCALE GENOMIC DNA]</scope>
    <source>
        <strain evidence="11 12">CBS 121175</strain>
    </source>
</reference>
<keyword evidence="3" id="KW-0813">Transport</keyword>
<feature type="transmembrane region" description="Helical" evidence="9">
    <location>
        <begin position="418"/>
        <end position="438"/>
    </location>
</feature>
<feature type="transmembrane region" description="Helical" evidence="9">
    <location>
        <begin position="276"/>
        <end position="298"/>
    </location>
</feature>
<proteinExistence type="inferred from homology"/>
<comment type="similarity">
    <text evidence="2">Belongs to the amino acid/polyamine transporter 2 family.</text>
</comment>
<evidence type="ECO:0000256" key="9">
    <source>
        <dbReference type="SAM" id="Phobius"/>
    </source>
</evidence>
<feature type="transmembrane region" description="Helical" evidence="9">
    <location>
        <begin position="377"/>
        <end position="398"/>
    </location>
</feature>
<feature type="transmembrane region" description="Helical" evidence="9">
    <location>
        <begin position="527"/>
        <end position="544"/>
    </location>
</feature>
<feature type="region of interest" description="Disordered" evidence="8">
    <location>
        <begin position="70"/>
        <end position="137"/>
    </location>
</feature>
<evidence type="ECO:0000256" key="7">
    <source>
        <dbReference type="ARBA" id="ARBA00023136"/>
    </source>
</evidence>
<keyword evidence="4 9" id="KW-0812">Transmembrane</keyword>
<feature type="transmembrane region" description="Helical" evidence="9">
    <location>
        <begin position="235"/>
        <end position="255"/>
    </location>
</feature>
<feature type="transmembrane region" description="Helical" evidence="9">
    <location>
        <begin position="208"/>
        <end position="229"/>
    </location>
</feature>
<feature type="domain" description="Amino acid transporter transmembrane" evidence="10">
    <location>
        <begin position="198"/>
        <end position="578"/>
    </location>
</feature>
<dbReference type="InterPro" id="IPR013057">
    <property type="entry name" value="AA_transpt_TM"/>
</dbReference>
<evidence type="ECO:0000256" key="2">
    <source>
        <dbReference type="ARBA" id="ARBA00008066"/>
    </source>
</evidence>
<feature type="transmembrane region" description="Helical" evidence="9">
    <location>
        <begin position="313"/>
        <end position="333"/>
    </location>
</feature>
<dbReference type="OrthoDB" id="655540at2759"/>
<evidence type="ECO:0000256" key="8">
    <source>
        <dbReference type="SAM" id="MobiDB-lite"/>
    </source>
</evidence>
<dbReference type="EMBL" id="ML210146">
    <property type="protein sequence ID" value="TFK30607.1"/>
    <property type="molecule type" value="Genomic_DNA"/>
</dbReference>
<dbReference type="Pfam" id="PF01490">
    <property type="entry name" value="Aa_trans"/>
    <property type="match status" value="1"/>
</dbReference>
<feature type="transmembrane region" description="Helical" evidence="9">
    <location>
        <begin position="584"/>
        <end position="604"/>
    </location>
</feature>
<protein>
    <recommendedName>
        <fullName evidence="10">Amino acid transporter transmembrane domain-containing protein</fullName>
    </recommendedName>
</protein>
<keyword evidence="7 9" id="KW-0472">Membrane</keyword>
<evidence type="ECO:0000313" key="11">
    <source>
        <dbReference type="EMBL" id="TFK30607.1"/>
    </source>
</evidence>
<evidence type="ECO:0000256" key="6">
    <source>
        <dbReference type="ARBA" id="ARBA00022989"/>
    </source>
</evidence>
<feature type="compositionally biased region" description="Basic and acidic residues" evidence="8">
    <location>
        <begin position="116"/>
        <end position="135"/>
    </location>
</feature>
<evidence type="ECO:0000256" key="4">
    <source>
        <dbReference type="ARBA" id="ARBA00022692"/>
    </source>
</evidence>
<dbReference type="Proteomes" id="UP000307440">
    <property type="component" value="Unassembled WGS sequence"/>
</dbReference>
<sequence length="605" mass="65983">MASFGTSFHIGSAVSATGSVFSDAFESYRRAQYLVAGSAVATASEASDHENDDEEAVAYSIRHNFDSDDEYEEGEWRSHERSRQQSFVGQFDWDEDQDEPIRHRPTIALPPTRSEPFSRRFETHPVDELDRRPPRESTPLLVHKASSIQEPLSIEEPATKDYGAKTPVASLLAPPSLHRRPSIISQGSHKVQYTFGGRSTYGQTMFNSIAILLGIGMLSEPLAFAYAGWGAGTFLIISYAFVACYTGKILARIIIADPRLRSYSDIGRKAFGPRATVFISGMFCLELFAVTVVLVTLYADSLHSLAPQYSENVYKLMGLVILIPTVFMPLSVLSYTSILGTISTVMLLVVIFIDGLSKKEAPGSLWDPAPTNLGYESLNKLGLAFGLFMAGFSGHAVIPSLARDMADPSRFDEMIDRAFIIATVIYTAIGAAGYMMFGDSVSDEISIDLLNTPGYSPLLNRMCLWLLVISPLSKFGLNTQPLNTTIEILLGIDTPNFGSPEELVSKPDALSISPHGSHIKLKKTLGVIQRVTLTVLSVVVSIAVPEFSSMMAFLGSFSAFMLSIVGPVIAKVTIERRCGVWDGIIIISGIVMAIWGTFSAFWAAS</sequence>
<evidence type="ECO:0000259" key="10">
    <source>
        <dbReference type="Pfam" id="PF01490"/>
    </source>
</evidence>
<dbReference type="AlphaFoldDB" id="A0A5C3LCM4"/>
<feature type="compositionally biased region" description="Basic and acidic residues" evidence="8">
    <location>
        <begin position="74"/>
        <end position="83"/>
    </location>
</feature>